<dbReference type="SUPFAM" id="SSF54001">
    <property type="entry name" value="Cysteine proteinases"/>
    <property type="match status" value="1"/>
</dbReference>
<protein>
    <recommendedName>
        <fullName evidence="3">Ubiquitin-like protease family profile domain-containing protein</fullName>
    </recommendedName>
</protein>
<evidence type="ECO:0000313" key="1">
    <source>
        <dbReference type="EMBL" id="KAJ3644124.1"/>
    </source>
</evidence>
<accession>A0AA38M5U2</accession>
<proteinExistence type="predicted"/>
<evidence type="ECO:0008006" key="3">
    <source>
        <dbReference type="Google" id="ProtNLM"/>
    </source>
</evidence>
<gene>
    <name evidence="1" type="ORF">Zmor_026797</name>
</gene>
<dbReference type="Proteomes" id="UP001168821">
    <property type="component" value="Unassembled WGS sequence"/>
</dbReference>
<organism evidence="1 2">
    <name type="scientific">Zophobas morio</name>
    <dbReference type="NCBI Taxonomy" id="2755281"/>
    <lineage>
        <taxon>Eukaryota</taxon>
        <taxon>Metazoa</taxon>
        <taxon>Ecdysozoa</taxon>
        <taxon>Arthropoda</taxon>
        <taxon>Hexapoda</taxon>
        <taxon>Insecta</taxon>
        <taxon>Pterygota</taxon>
        <taxon>Neoptera</taxon>
        <taxon>Endopterygota</taxon>
        <taxon>Coleoptera</taxon>
        <taxon>Polyphaga</taxon>
        <taxon>Cucujiformia</taxon>
        <taxon>Tenebrionidae</taxon>
        <taxon>Zophobas</taxon>
    </lineage>
</organism>
<reference evidence="1" key="1">
    <citation type="journal article" date="2023" name="G3 (Bethesda)">
        <title>Whole genome assemblies of Zophobas morio and Tenebrio molitor.</title>
        <authorList>
            <person name="Kaur S."/>
            <person name="Stinson S.A."/>
            <person name="diCenzo G.C."/>
        </authorList>
    </citation>
    <scope>NUCLEOTIDE SEQUENCE</scope>
    <source>
        <strain evidence="1">QUZm001</strain>
    </source>
</reference>
<dbReference type="PANTHER" id="PTHR34718">
    <property type="entry name" value="PHD-TYPE DOMAIN-CONTAINING PROTEIN"/>
    <property type="match status" value="1"/>
</dbReference>
<dbReference type="AlphaFoldDB" id="A0AA38M5U2"/>
<name>A0AA38M5U2_9CUCU</name>
<dbReference type="EMBL" id="JALNTZ010000008">
    <property type="protein sequence ID" value="KAJ3644124.1"/>
    <property type="molecule type" value="Genomic_DNA"/>
</dbReference>
<dbReference type="Gene3D" id="1.10.418.20">
    <property type="match status" value="1"/>
</dbReference>
<sequence length="160" mass="18697">MESLYPEMEIFLNQLFPHKPQHKFHKVRQQPNNTDCAVYAIAFATSLLHNRDPSKENYDHPKMRSHLLDIYSTTELLPFPIEPSADALRKRKVNKVTFQHKEHSAAALHMRKVRAQKKLEAHQLVQNIRQIELLIQEDSEAFSCEPLSLENALFLRIVAF</sequence>
<dbReference type="InterPro" id="IPR038765">
    <property type="entry name" value="Papain-like_cys_pep_sf"/>
</dbReference>
<comment type="caution">
    <text evidence="1">The sequence shown here is derived from an EMBL/GenBank/DDBJ whole genome shotgun (WGS) entry which is preliminary data.</text>
</comment>
<keyword evidence="2" id="KW-1185">Reference proteome</keyword>
<evidence type="ECO:0000313" key="2">
    <source>
        <dbReference type="Proteomes" id="UP001168821"/>
    </source>
</evidence>
<dbReference type="PANTHER" id="PTHR34718:SF2">
    <property type="entry name" value="PHD-TYPE DOMAIN-CONTAINING PROTEIN"/>
    <property type="match status" value="1"/>
</dbReference>